<evidence type="ECO:0000313" key="4">
    <source>
        <dbReference type="Proteomes" id="UP000006637"/>
    </source>
</evidence>
<dbReference type="InterPro" id="IPR025196">
    <property type="entry name" value="DUF4126"/>
</dbReference>
<reference evidence="3 4" key="1">
    <citation type="submission" date="2006-06" db="EMBL/GenBank/DDBJ databases">
        <title>Complete sequence of Rubrobacter xylanophilus DSM 9941.</title>
        <authorList>
            <consortium name="US DOE Joint Genome Institute"/>
            <person name="Copeland A."/>
            <person name="Lucas S."/>
            <person name="Lapidus A."/>
            <person name="Barry K."/>
            <person name="Detter J.C."/>
            <person name="Glavina del Rio T."/>
            <person name="Hammon N."/>
            <person name="Israni S."/>
            <person name="Dalin E."/>
            <person name="Tice H."/>
            <person name="Pitluck S."/>
            <person name="Munk A.C."/>
            <person name="Brettin T."/>
            <person name="Bruce D."/>
            <person name="Han C."/>
            <person name="Tapia R."/>
            <person name="Gilna P."/>
            <person name="Schmutz J."/>
            <person name="Larimer F."/>
            <person name="Land M."/>
            <person name="Hauser L."/>
            <person name="Kyrpides N."/>
            <person name="Lykidis A."/>
            <person name="da Costa M.S."/>
            <person name="Rainey F.A."/>
            <person name="Empadinhas N."/>
            <person name="Jolivet E."/>
            <person name="Battista J.R."/>
            <person name="Richardson P."/>
        </authorList>
    </citation>
    <scope>NUCLEOTIDE SEQUENCE [LARGE SCALE GENOMIC DNA]</scope>
    <source>
        <strain evidence="4">DSM 9941 / NBRC 16129 / PRD-1</strain>
    </source>
</reference>
<evidence type="ECO:0000256" key="1">
    <source>
        <dbReference type="SAM" id="Phobius"/>
    </source>
</evidence>
<keyword evidence="4" id="KW-1185">Reference proteome</keyword>
<dbReference type="EMBL" id="CP000386">
    <property type="protein sequence ID" value="ABG03744.1"/>
    <property type="molecule type" value="Genomic_DNA"/>
</dbReference>
<evidence type="ECO:0000313" key="3">
    <source>
        <dbReference type="EMBL" id="ABG03744.1"/>
    </source>
</evidence>
<dbReference type="KEGG" id="rxy:Rxyl_0776"/>
<feature type="transmembrane region" description="Helical" evidence="1">
    <location>
        <begin position="47"/>
        <end position="65"/>
    </location>
</feature>
<dbReference type="STRING" id="266117.Rxyl_0776"/>
<feature type="domain" description="DUF4126" evidence="2">
    <location>
        <begin position="9"/>
        <end position="174"/>
    </location>
</feature>
<name>Q1AXY4_RUBXD</name>
<dbReference type="AlphaFoldDB" id="Q1AXY4"/>
<keyword evidence="1" id="KW-1133">Transmembrane helix</keyword>
<dbReference type="Proteomes" id="UP000006637">
    <property type="component" value="Chromosome"/>
</dbReference>
<dbReference type="Pfam" id="PF13548">
    <property type="entry name" value="DUF4126"/>
    <property type="match status" value="1"/>
</dbReference>
<proteinExistence type="predicted"/>
<feature type="transmembrane region" description="Helical" evidence="1">
    <location>
        <begin position="142"/>
        <end position="170"/>
    </location>
</feature>
<gene>
    <name evidence="3" type="ordered locus">Rxyl_0776</name>
</gene>
<sequence length="188" mass="19107">MEILFSAGIAAGLAAAAGMRAFVPLAAAALFAQLGLFGLAGPLEALAGWGAVGALAALAALEVALEKARGLYRVLNVVQVPVRAASGAVLAYAAAGAEALVWLVVGAAVAGGVALLRAWLRPPATEPSAGVSPWFMSAAEDAVSLAGGVLGVFVPLAPLLLVAFLLLFFYRVRRRRSRKYGGLRILSD</sequence>
<keyword evidence="1" id="KW-0472">Membrane</keyword>
<protein>
    <recommendedName>
        <fullName evidence="2">DUF4126 domain-containing protein</fullName>
    </recommendedName>
</protein>
<dbReference type="RefSeq" id="WP_011563762.1">
    <property type="nucleotide sequence ID" value="NC_008148.1"/>
</dbReference>
<accession>Q1AXY4</accession>
<keyword evidence="1" id="KW-0812">Transmembrane</keyword>
<feature type="transmembrane region" description="Helical" evidence="1">
    <location>
        <begin position="100"/>
        <end position="120"/>
    </location>
</feature>
<evidence type="ECO:0000259" key="2">
    <source>
        <dbReference type="Pfam" id="PF13548"/>
    </source>
</evidence>
<dbReference type="HOGENOM" id="CLU_086377_1_0_11"/>
<organism evidence="3 4">
    <name type="scientific">Rubrobacter xylanophilus (strain DSM 9941 / JCM 11954 / NBRC 16129 / PRD-1)</name>
    <dbReference type="NCBI Taxonomy" id="266117"/>
    <lineage>
        <taxon>Bacteria</taxon>
        <taxon>Bacillati</taxon>
        <taxon>Actinomycetota</taxon>
        <taxon>Rubrobacteria</taxon>
        <taxon>Rubrobacterales</taxon>
        <taxon>Rubrobacteraceae</taxon>
        <taxon>Rubrobacter</taxon>
    </lineage>
</organism>